<dbReference type="RefSeq" id="XP_056038064.1">
    <property type="nucleotide sequence ID" value="XM_056182309.1"/>
</dbReference>
<keyword evidence="3" id="KW-0539">Nucleus</keyword>
<dbReference type="GeneID" id="80876998"/>
<dbReference type="AlphaFoldDB" id="A0AAE9WEL2"/>
<accession>A0AAE9WEL2</accession>
<dbReference type="Pfam" id="PF08161">
    <property type="entry name" value="RRP12_HEAT"/>
    <property type="match status" value="1"/>
</dbReference>
<feature type="compositionally biased region" description="Basic residues" evidence="4">
    <location>
        <begin position="1151"/>
        <end position="1166"/>
    </location>
</feature>
<dbReference type="InterPro" id="IPR016024">
    <property type="entry name" value="ARM-type_fold"/>
</dbReference>
<dbReference type="GO" id="GO:0005634">
    <property type="term" value="C:nucleus"/>
    <property type="evidence" value="ECO:0007669"/>
    <property type="project" value="UniProtKB-SubCell"/>
</dbReference>
<evidence type="ECO:0000256" key="2">
    <source>
        <dbReference type="ARBA" id="ARBA00007690"/>
    </source>
</evidence>
<keyword evidence="8" id="KW-1185">Reference proteome</keyword>
<evidence type="ECO:0000313" key="8">
    <source>
        <dbReference type="Proteomes" id="UP001212411"/>
    </source>
</evidence>
<feature type="compositionally biased region" description="Acidic residues" evidence="4">
    <location>
        <begin position="1128"/>
        <end position="1137"/>
    </location>
</feature>
<feature type="domain" description="RRP12 N-terminal HEAT" evidence="6">
    <location>
        <begin position="31"/>
        <end position="194"/>
    </location>
</feature>
<comment type="similarity">
    <text evidence="2">Belongs to the RRP12 family.</text>
</comment>
<protein>
    <submittedName>
        <fullName evidence="7">rRNA processing protein Rrp12</fullName>
    </submittedName>
</protein>
<feature type="domain" description="RRP12 HEAT" evidence="5">
    <location>
        <begin position="333"/>
        <end position="614"/>
    </location>
</feature>
<feature type="compositionally biased region" description="Basic and acidic residues" evidence="4">
    <location>
        <begin position="961"/>
        <end position="978"/>
    </location>
</feature>
<dbReference type="KEGG" id="som:SOMG_03519"/>
<evidence type="ECO:0000256" key="1">
    <source>
        <dbReference type="ARBA" id="ARBA00004123"/>
    </source>
</evidence>
<dbReference type="InterPro" id="IPR057860">
    <property type="entry name" value="HEAT_RRP12_N"/>
</dbReference>
<dbReference type="InterPro" id="IPR012978">
    <property type="entry name" value="HEAT_RRP12"/>
</dbReference>
<evidence type="ECO:0000313" key="7">
    <source>
        <dbReference type="EMBL" id="WBW73821.1"/>
    </source>
</evidence>
<name>A0AAE9WEL2_9SCHI</name>
<dbReference type="InterPro" id="IPR052087">
    <property type="entry name" value="RRP12"/>
</dbReference>
<dbReference type="InterPro" id="IPR011989">
    <property type="entry name" value="ARM-like"/>
</dbReference>
<dbReference type="EMBL" id="CP115612">
    <property type="protein sequence ID" value="WBW73821.1"/>
    <property type="molecule type" value="Genomic_DNA"/>
</dbReference>
<feature type="compositionally biased region" description="Acidic residues" evidence="4">
    <location>
        <begin position="998"/>
        <end position="1012"/>
    </location>
</feature>
<feature type="compositionally biased region" description="Acidic residues" evidence="4">
    <location>
        <begin position="1075"/>
        <end position="1085"/>
    </location>
</feature>
<dbReference type="SUPFAM" id="SSF48371">
    <property type="entry name" value="ARM repeat"/>
    <property type="match status" value="1"/>
</dbReference>
<reference evidence="7 8" key="1">
    <citation type="journal article" date="2023" name="G3 (Bethesda)">
        <title>A high-quality reference genome for the fission yeast Schizosaccharomyces osmophilus.</title>
        <authorList>
            <person name="Jia G.S."/>
            <person name="Zhang W.C."/>
            <person name="Liang Y."/>
            <person name="Liu X.H."/>
            <person name="Rhind N."/>
            <person name="Pidoux A."/>
            <person name="Brysch-Herzberg M."/>
            <person name="Du L.L."/>
        </authorList>
    </citation>
    <scope>NUCLEOTIDE SEQUENCE [LARGE SCALE GENOMIC DNA]</scope>
    <source>
        <strain evidence="7 8">CBS 15793</strain>
    </source>
</reference>
<dbReference type="Proteomes" id="UP001212411">
    <property type="component" value="Chromosome 2"/>
</dbReference>
<feature type="region of interest" description="Disordered" evidence="4">
    <location>
        <begin position="1105"/>
        <end position="1166"/>
    </location>
</feature>
<gene>
    <name evidence="7" type="primary">rrp12</name>
    <name evidence="7" type="ORF">SOMG_03519</name>
</gene>
<organism evidence="7 8">
    <name type="scientific">Schizosaccharomyces osmophilus</name>
    <dbReference type="NCBI Taxonomy" id="2545709"/>
    <lineage>
        <taxon>Eukaryota</taxon>
        <taxon>Fungi</taxon>
        <taxon>Dikarya</taxon>
        <taxon>Ascomycota</taxon>
        <taxon>Taphrinomycotina</taxon>
        <taxon>Schizosaccharomycetes</taxon>
        <taxon>Schizosaccharomycetales</taxon>
        <taxon>Schizosaccharomycetaceae</taxon>
        <taxon>Schizosaccharomyces</taxon>
    </lineage>
</organism>
<evidence type="ECO:0000256" key="3">
    <source>
        <dbReference type="ARBA" id="ARBA00023242"/>
    </source>
</evidence>
<feature type="region of interest" description="Disordered" evidence="4">
    <location>
        <begin position="961"/>
        <end position="1032"/>
    </location>
</feature>
<dbReference type="Pfam" id="PF25772">
    <property type="entry name" value="HEAT_RRP12_N"/>
    <property type="match status" value="1"/>
</dbReference>
<evidence type="ECO:0000256" key="4">
    <source>
        <dbReference type="SAM" id="MobiDB-lite"/>
    </source>
</evidence>
<feature type="compositionally biased region" description="Polar residues" evidence="4">
    <location>
        <begin position="1138"/>
        <end position="1150"/>
    </location>
</feature>
<dbReference type="PANTHER" id="PTHR48287:SF1">
    <property type="entry name" value="ARM REPEAT SUPERFAMILY PROTEIN"/>
    <property type="match status" value="1"/>
</dbReference>
<feature type="region of interest" description="Disordered" evidence="4">
    <location>
        <begin position="1044"/>
        <end position="1093"/>
    </location>
</feature>
<sequence length="1166" mass="130101">MNQVRGSLENDLLKLRSLPSKGNINEFDILVSAIESTLQEQKTNPSPTAYLVALLSLIKEINDLNKGMRVQSFQLLEVIVKHVTPNVLQAKLPQIMSILVPIVSREESNKILFIHYLNVIERLLITQDYSSWIKGDSCKTAIYILLFFALSAAEKPRSRALQVLSKVLKSPPPGPVFEHPAMKYVTDEPLRLLEALSVARKSKTPAEIQRLNHGLLLVRTICLSAPWPSAYLTRLCNVCIQIVEQRSTQSIYLVFQIYEGLCKTFSDTTNFEGLRLALTTLQKLQPSEYDSQLLVPWLKAMNSAIESSNGLSKPEAVSDCVTRFSRVFTLLESDAVEVRLETANTLSTIVSCLDNSPGSLSVASQLCNQLCEALKSVHYRFAYPECFQIISRLCETIGKGSDPVLIPALGLIDYLRGAETFDGKVLADEVIGTFVRVLGPETVLDVLPLNLEMQTANAVGRAWLLPVLRDNIMFTNLSHFSNYFIPLSGSLYQKILDMEDLDSVPAKLYQTLVDQMWALLPGYCYLPVDLQQAFTNEFAGILVNVLYEQVSLRSTICNSLTLLIETNHKAANSVPLEAGIPVPLDTQEASNNLQFLGGIASNFLSVLLNVFSSTSSQFRYPILKCIQTWLSISPPDTVSSIYRKITDLLPNSLDELAGSYKISGDSNATPMAYSLMDLLVVLPSFLNQEYCPALFNYVQEFLNHRDAAIQKKGYKLLSAMLRTEFGRGYANLNMVNVFELLFSVSSRVISSTRKDRLVSLTELFKIQSDELNSVIPKVLPEAIIATKEVNERARSAAFQLLMTIAASAVQSNLFGDSTPVRVEKFLSVISAGLAGSSTHMISAAIIAISSVVLEYKEFLTQHFLLELMNTMNLFMTSANREIAKAAIDFTKIASSTLPSDFVKPLLPDLVPNLLSWSHESKGHFRAKVKHILEKMVRKFGFAAVEPYVPVADKKLISNIRKTQERKLRQRGQKREEKPATNMPRKSFASAYEQAVYDTDSEEEEEDVDETMEDANNTRLEKSYVKEDGEDEPLDLLDIEAISKISSTDPSQQNKRKQVAPSSSFKSNEEGLLLFDESESESDGDEGLIGAKEHAEVNRQYMEAVSGEASFQRGLNNKVKFSNKRVRDDFDEDMEDADGTNSSKKLQQAKKTSSKNRSKKQKKPRGH</sequence>
<proteinExistence type="inferred from homology"/>
<evidence type="ECO:0000259" key="5">
    <source>
        <dbReference type="Pfam" id="PF08161"/>
    </source>
</evidence>
<comment type="subcellular location">
    <subcellularLocation>
        <location evidence="1">Nucleus</location>
    </subcellularLocation>
</comment>
<dbReference type="PANTHER" id="PTHR48287">
    <property type="entry name" value="ARM REPEAT SUPERFAMILY PROTEIN"/>
    <property type="match status" value="1"/>
</dbReference>
<dbReference type="Gene3D" id="1.25.10.10">
    <property type="entry name" value="Leucine-rich Repeat Variant"/>
    <property type="match status" value="2"/>
</dbReference>
<evidence type="ECO:0000259" key="6">
    <source>
        <dbReference type="Pfam" id="PF25772"/>
    </source>
</evidence>